<evidence type="ECO:0000259" key="1">
    <source>
        <dbReference type="SMART" id="SM00460"/>
    </source>
</evidence>
<dbReference type="Gene3D" id="3.10.620.30">
    <property type="match status" value="1"/>
</dbReference>
<organism evidence="2 3">
    <name type="scientific">Methanobrevibacter millerae</name>
    <dbReference type="NCBI Taxonomy" id="230361"/>
    <lineage>
        <taxon>Archaea</taxon>
        <taxon>Methanobacteriati</taxon>
        <taxon>Methanobacteriota</taxon>
        <taxon>Methanomada group</taxon>
        <taxon>Methanobacteria</taxon>
        <taxon>Methanobacteriales</taxon>
        <taxon>Methanobacteriaceae</taxon>
        <taxon>Methanobrevibacter</taxon>
    </lineage>
</organism>
<reference evidence="2 3" key="1">
    <citation type="submission" date="2016-10" db="EMBL/GenBank/DDBJ databases">
        <authorList>
            <person name="Varghese N."/>
            <person name="Submissions S."/>
        </authorList>
    </citation>
    <scope>NUCLEOTIDE SEQUENCE [LARGE SCALE GENOMIC DNA]</scope>
    <source>
        <strain evidence="2 3">DSM 16643</strain>
    </source>
</reference>
<proteinExistence type="predicted"/>
<dbReference type="InterPro" id="IPR038765">
    <property type="entry name" value="Papain-like_cys_pep_sf"/>
</dbReference>
<evidence type="ECO:0000313" key="3">
    <source>
        <dbReference type="Proteomes" id="UP000323439"/>
    </source>
</evidence>
<dbReference type="InterPro" id="IPR002931">
    <property type="entry name" value="Transglutaminase-like"/>
</dbReference>
<dbReference type="GO" id="GO:0006508">
    <property type="term" value="P:proteolysis"/>
    <property type="evidence" value="ECO:0007669"/>
    <property type="project" value="UniProtKB-KW"/>
</dbReference>
<protein>
    <submittedName>
        <fullName evidence="2">Transglutaminase-like enzyme, putative cysteine protease</fullName>
    </submittedName>
</protein>
<keyword evidence="2" id="KW-0645">Protease</keyword>
<feature type="domain" description="Transglutaminase-like" evidence="1">
    <location>
        <begin position="819"/>
        <end position="879"/>
    </location>
</feature>
<dbReference type="Pfam" id="PF01841">
    <property type="entry name" value="Transglut_core"/>
    <property type="match status" value="1"/>
</dbReference>
<dbReference type="GO" id="GO:0008233">
    <property type="term" value="F:peptidase activity"/>
    <property type="evidence" value="ECO:0007669"/>
    <property type="project" value="UniProtKB-KW"/>
</dbReference>
<dbReference type="RefSeq" id="WP_149730717.1">
    <property type="nucleotide sequence ID" value="NZ_FMXB01000001.1"/>
</dbReference>
<dbReference type="SMART" id="SM00460">
    <property type="entry name" value="TGc"/>
    <property type="match status" value="1"/>
</dbReference>
<dbReference type="Gene3D" id="2.60.40.10">
    <property type="entry name" value="Immunoglobulins"/>
    <property type="match status" value="3"/>
</dbReference>
<dbReference type="SUPFAM" id="SSF49373">
    <property type="entry name" value="Invasin/intimin cell-adhesion fragments"/>
    <property type="match status" value="1"/>
</dbReference>
<accession>A0A1G5UU54</accession>
<name>A0A1G5UU54_9EURY</name>
<dbReference type="OrthoDB" id="18481at2157"/>
<dbReference type="AlphaFoldDB" id="A0A1G5UU54"/>
<keyword evidence="2" id="KW-0378">Hydrolase</keyword>
<dbReference type="EMBL" id="FMXB01000001">
    <property type="protein sequence ID" value="SDA37151.1"/>
    <property type="molecule type" value="Genomic_DNA"/>
</dbReference>
<gene>
    <name evidence="2" type="ORF">SAMN02910315_00058</name>
</gene>
<dbReference type="PANTHER" id="PTHR33490:SF3">
    <property type="entry name" value="CONSERVED INTEGRAL MEMBRANE PROTEIN"/>
    <property type="match status" value="1"/>
</dbReference>
<dbReference type="InterPro" id="IPR008964">
    <property type="entry name" value="Invasin/intimin_cell_adhesion"/>
</dbReference>
<dbReference type="SUPFAM" id="SSF54001">
    <property type="entry name" value="Cysteine proteinases"/>
    <property type="match status" value="1"/>
</dbReference>
<dbReference type="Proteomes" id="UP000323439">
    <property type="component" value="Unassembled WGS sequence"/>
</dbReference>
<evidence type="ECO:0000313" key="2">
    <source>
        <dbReference type="EMBL" id="SDA37151.1"/>
    </source>
</evidence>
<dbReference type="PANTHER" id="PTHR33490">
    <property type="entry name" value="BLR5614 PROTEIN-RELATED"/>
    <property type="match status" value="1"/>
</dbReference>
<sequence length="906" mass="99571">MGSLSAADLNDTCEDYVSGTVFQEFHSLDDDVTANGTIPTSLAGNDTEMYFGSGESFKVSLTDVNGTALSNESVIFTINANNYTRTTDVNGTASIKINLNSGSYNVTSYFAGTDIYSSSNTSHVINVLSTILGDDIEKFYKNDTQYYATFKDSSGNLLVDTNVTFNINGVYYERKTNEKGTARLNINLNSGKYILTAINPANGEMHSNNVTVISTLYGSDVVKYYKNDTQYYVTLVNGEGKPLANQKVTFNINGVYYERTADSNGIARMNINLNPGNYTITAISSFNNEMHSNNIEVLPTISAEDLTMNYKDGSRFCANVLDDNGNPLAKSDVVFNINGVYYTRTSDNEGNAYLNINLEVGSYVITATNNKGLSVSKTIKINKGDSTIKASDAHIIVGVDRDYTVTLMGVNNKTVPLNLISFRYNGVNVNAVSNENGEATIVISNLSEGNYTLECEFRGNGNYNPCKSSVNLTVENATNRLFGSDLKMYYHDGSRFTVALTDLKSHPMANETITFNINGNLYNRTTDSRGIAGLNINLNPGTYKISYSYCVPDSPDYNRGSNTIVVSKIPVNMQTSDLTFIHGEKGVFTATLIDYRKSPLEGFEVTFSISGKTYKRITNASGVASLNINLPVGYYEISTSFDNVFYTPCSASNHVLVDGATLVAYDVTIYPGYYRDYSVWVYDAYGKPIENADIEFIYNGVSKHALTDDEGIATASVGGMAKGEYVVVYKYAERNTAGQAHLFVSEQVLNTKNTIEDLTPYLIESINCQVSNPEIVSLANRLTSGLTSSWDKAKAIYNYVRDAISYGYYYDTKYGAVGTLHSKVGNCVDQSHLSIALYRAAGLPARYVHGKCTFGDGRYGHVWVQVLIGDTWVAGDTISSKNSLGVVNNWNNYDYKHYGYFPYIVF</sequence>
<dbReference type="InterPro" id="IPR013783">
    <property type="entry name" value="Ig-like_fold"/>
</dbReference>
<keyword evidence="3" id="KW-1185">Reference proteome</keyword>